<keyword evidence="4" id="KW-1185">Reference proteome</keyword>
<dbReference type="InterPro" id="IPR046802">
    <property type="entry name" value="OpcA_G6PD_C"/>
</dbReference>
<name>A0A5C5UU72_9CORY</name>
<evidence type="ECO:0000313" key="3">
    <source>
        <dbReference type="EMBL" id="TWT29103.1"/>
    </source>
</evidence>
<dbReference type="EMBL" id="VOHM01000001">
    <property type="protein sequence ID" value="TWT29103.1"/>
    <property type="molecule type" value="Genomic_DNA"/>
</dbReference>
<dbReference type="Proteomes" id="UP000320791">
    <property type="component" value="Unassembled WGS sequence"/>
</dbReference>
<sequence length="322" mass="34903">MIFDLPDTGTHEIARQLVAIRETGTQVATGRVLTLIVVASANDVIEKLVTCLTDATREHPSRVLLLIAGERTGESRLDAQIRMGGDAGAAEIVVIHLQGEVANHMAAVATPLLLPDTPIVAWWPSVAPMNPAVDPIGLIAQRRITDARFDPPEDSIYRRRTQYTPGDSDMAWARITPWRGIVAASLNQPPFKAIVDAAVYGPADSPSADLAAGWLADRLGVNIIRESTPQDTIPTDDEGNECFPVSRVELIRDDASKITIEVSDCQTLSVNVPGHQEALVALGPRSTADCLAEELRHLDPDKAYARALRGLSRVRYVDAFEQ</sequence>
<dbReference type="PANTHER" id="PTHR38658">
    <property type="entry name" value="OXPP CYCLE PROTEIN OPCA-RELATED"/>
    <property type="match status" value="1"/>
</dbReference>
<feature type="domain" description="Glucose-6-phosphate dehydrogenase assembly protein OpcA N-terminal" evidence="1">
    <location>
        <begin position="54"/>
        <end position="160"/>
    </location>
</feature>
<dbReference type="PANTHER" id="PTHR38658:SF1">
    <property type="entry name" value="OXPP CYCLE PROTEIN OPCA-RELATED"/>
    <property type="match status" value="1"/>
</dbReference>
<dbReference type="OrthoDB" id="128564at2"/>
<dbReference type="RefSeq" id="WP_146323219.1">
    <property type="nucleotide sequence ID" value="NZ_BAABLR010000076.1"/>
</dbReference>
<gene>
    <name evidence="3" type="ORF">FRX94_00865</name>
</gene>
<protein>
    <submittedName>
        <fullName evidence="3">Oxppcycle protein OpcA</fullName>
    </submittedName>
</protein>
<dbReference type="InterPro" id="IPR004555">
    <property type="entry name" value="G6PDH_assembly_OpcA"/>
</dbReference>
<comment type="caution">
    <text evidence="3">The sequence shown here is derived from an EMBL/GenBank/DDBJ whole genome shotgun (WGS) entry which is preliminary data.</text>
</comment>
<evidence type="ECO:0000259" key="1">
    <source>
        <dbReference type="Pfam" id="PF10128"/>
    </source>
</evidence>
<dbReference type="Pfam" id="PF10128">
    <property type="entry name" value="OpcA_G6PD_assem"/>
    <property type="match status" value="1"/>
</dbReference>
<evidence type="ECO:0000313" key="4">
    <source>
        <dbReference type="Proteomes" id="UP000320791"/>
    </source>
</evidence>
<reference evidence="3 4" key="1">
    <citation type="submission" date="2019-08" db="EMBL/GenBank/DDBJ databases">
        <authorList>
            <person name="Lei W."/>
        </authorList>
    </citation>
    <scope>NUCLEOTIDE SEQUENCE [LARGE SCALE GENOMIC DNA]</scope>
    <source>
        <strain evidence="3 4">CCUG 58627</strain>
    </source>
</reference>
<dbReference type="AlphaFoldDB" id="A0A5C5UU72"/>
<accession>A0A5C5UU72</accession>
<dbReference type="InterPro" id="IPR046801">
    <property type="entry name" value="OpcA_G6PD_N"/>
</dbReference>
<evidence type="ECO:0000259" key="2">
    <source>
        <dbReference type="Pfam" id="PF20171"/>
    </source>
</evidence>
<feature type="domain" description="Glucose-6-phosphate dehydrogenase assembly protein OpcA C-terminal" evidence="2">
    <location>
        <begin position="165"/>
        <end position="308"/>
    </location>
</feature>
<proteinExistence type="predicted"/>
<dbReference type="Pfam" id="PF20171">
    <property type="entry name" value="OpcA_G6PD_C"/>
    <property type="match status" value="1"/>
</dbReference>
<organism evidence="3 4">
    <name type="scientific">Corynebacterium canis</name>
    <dbReference type="NCBI Taxonomy" id="679663"/>
    <lineage>
        <taxon>Bacteria</taxon>
        <taxon>Bacillati</taxon>
        <taxon>Actinomycetota</taxon>
        <taxon>Actinomycetes</taxon>
        <taxon>Mycobacteriales</taxon>
        <taxon>Corynebacteriaceae</taxon>
        <taxon>Corynebacterium</taxon>
    </lineage>
</organism>